<keyword evidence="3" id="KW-0808">Transferase</keyword>
<proteinExistence type="predicted"/>
<dbReference type="Gene3D" id="3.30.40.10">
    <property type="entry name" value="Zinc/RING finger domain, C3HC4 (zinc finger)"/>
    <property type="match status" value="1"/>
</dbReference>
<dbReference type="GO" id="GO:0061630">
    <property type="term" value="F:ubiquitin protein ligase activity"/>
    <property type="evidence" value="ECO:0007669"/>
    <property type="project" value="UniProtKB-EC"/>
</dbReference>
<protein>
    <recommendedName>
        <fullName evidence="2">RING-type E3 ubiquitin transferase</fullName>
        <ecNumber evidence="2">2.3.2.27</ecNumber>
    </recommendedName>
</protein>
<accession>A0A5J9UT79</accession>
<evidence type="ECO:0000256" key="2">
    <source>
        <dbReference type="ARBA" id="ARBA00012483"/>
    </source>
</evidence>
<dbReference type="GO" id="GO:0006511">
    <property type="term" value="P:ubiquitin-dependent protein catabolic process"/>
    <property type="evidence" value="ECO:0007669"/>
    <property type="project" value="TreeGrafter"/>
</dbReference>
<evidence type="ECO:0000256" key="6">
    <source>
        <dbReference type="ARBA" id="ARBA00022786"/>
    </source>
</evidence>
<feature type="non-terminal residue" evidence="10">
    <location>
        <position position="1"/>
    </location>
</feature>
<dbReference type="Pfam" id="PF13639">
    <property type="entry name" value="zf-RING_2"/>
    <property type="match status" value="1"/>
</dbReference>
<dbReference type="OrthoDB" id="21204at2759"/>
<keyword evidence="6" id="KW-0833">Ubl conjugation pathway</keyword>
<name>A0A5J9UT79_9POAL</name>
<reference evidence="10 11" key="1">
    <citation type="journal article" date="2019" name="Sci. Rep.">
        <title>A high-quality genome of Eragrostis curvula grass provides insights into Poaceae evolution and supports new strategies to enhance forage quality.</title>
        <authorList>
            <person name="Carballo J."/>
            <person name="Santos B.A.C.M."/>
            <person name="Zappacosta D."/>
            <person name="Garbus I."/>
            <person name="Selva J.P."/>
            <person name="Gallo C.A."/>
            <person name="Diaz A."/>
            <person name="Albertini E."/>
            <person name="Caccamo M."/>
            <person name="Echenique V."/>
        </authorList>
    </citation>
    <scope>NUCLEOTIDE SEQUENCE [LARGE SCALE GENOMIC DNA]</scope>
    <source>
        <strain evidence="11">cv. Victoria</strain>
        <tissue evidence="10">Leaf</tissue>
    </source>
</reference>
<evidence type="ECO:0000313" key="11">
    <source>
        <dbReference type="Proteomes" id="UP000324897"/>
    </source>
</evidence>
<evidence type="ECO:0000256" key="4">
    <source>
        <dbReference type="ARBA" id="ARBA00022723"/>
    </source>
</evidence>
<evidence type="ECO:0000256" key="8">
    <source>
        <dbReference type="PROSITE-ProRule" id="PRU00175"/>
    </source>
</evidence>
<organism evidence="10 11">
    <name type="scientific">Eragrostis curvula</name>
    <name type="common">weeping love grass</name>
    <dbReference type="NCBI Taxonomy" id="38414"/>
    <lineage>
        <taxon>Eukaryota</taxon>
        <taxon>Viridiplantae</taxon>
        <taxon>Streptophyta</taxon>
        <taxon>Embryophyta</taxon>
        <taxon>Tracheophyta</taxon>
        <taxon>Spermatophyta</taxon>
        <taxon>Magnoliopsida</taxon>
        <taxon>Liliopsida</taxon>
        <taxon>Poales</taxon>
        <taxon>Poaceae</taxon>
        <taxon>PACMAD clade</taxon>
        <taxon>Chloridoideae</taxon>
        <taxon>Eragrostideae</taxon>
        <taxon>Eragrostidinae</taxon>
        <taxon>Eragrostis</taxon>
    </lineage>
</organism>
<dbReference type="SMART" id="SM00184">
    <property type="entry name" value="RING"/>
    <property type="match status" value="1"/>
</dbReference>
<dbReference type="FunFam" id="3.30.40.10:FF:000127">
    <property type="entry name" value="E3 ubiquitin-protein ligase RNF181"/>
    <property type="match status" value="1"/>
</dbReference>
<feature type="domain" description="RING-type" evidence="9">
    <location>
        <begin position="93"/>
        <end position="134"/>
    </location>
</feature>
<sequence length="142" mass="15503">MDDDDDDAYPELLQWDVDDVLACFDRAGYVFTFRDGVTYMDGHIFPPLRFRGGVAYLELPDGLFGAVPALGAAVAALPKTTVSESDAAEDQECAVCMEGYEAGAAVKTMPCSHAFHERCIVEWLYVSRLCPLCRFALPPAAV</sequence>
<evidence type="ECO:0000313" key="10">
    <source>
        <dbReference type="EMBL" id="TVU27052.1"/>
    </source>
</evidence>
<dbReference type="SUPFAM" id="SSF57850">
    <property type="entry name" value="RING/U-box"/>
    <property type="match status" value="1"/>
</dbReference>
<evidence type="ECO:0000256" key="7">
    <source>
        <dbReference type="ARBA" id="ARBA00022833"/>
    </source>
</evidence>
<evidence type="ECO:0000256" key="3">
    <source>
        <dbReference type="ARBA" id="ARBA00022679"/>
    </source>
</evidence>
<dbReference type="GO" id="GO:0016567">
    <property type="term" value="P:protein ubiquitination"/>
    <property type="evidence" value="ECO:0007669"/>
    <property type="project" value="UniProtKB-ARBA"/>
</dbReference>
<dbReference type="GO" id="GO:0008270">
    <property type="term" value="F:zinc ion binding"/>
    <property type="evidence" value="ECO:0007669"/>
    <property type="project" value="UniProtKB-KW"/>
</dbReference>
<evidence type="ECO:0000256" key="5">
    <source>
        <dbReference type="ARBA" id="ARBA00022771"/>
    </source>
</evidence>
<keyword evidence="4" id="KW-0479">Metal-binding</keyword>
<dbReference type="InterPro" id="IPR013083">
    <property type="entry name" value="Znf_RING/FYVE/PHD"/>
</dbReference>
<dbReference type="GO" id="GO:0005634">
    <property type="term" value="C:nucleus"/>
    <property type="evidence" value="ECO:0007669"/>
    <property type="project" value="TreeGrafter"/>
</dbReference>
<evidence type="ECO:0000256" key="1">
    <source>
        <dbReference type="ARBA" id="ARBA00000900"/>
    </source>
</evidence>
<dbReference type="PANTHER" id="PTHR45931">
    <property type="entry name" value="SI:CH211-59O9.10"/>
    <property type="match status" value="1"/>
</dbReference>
<dbReference type="AlphaFoldDB" id="A0A5J9UT79"/>
<dbReference type="Proteomes" id="UP000324897">
    <property type="component" value="Chromosome 2"/>
</dbReference>
<comment type="caution">
    <text evidence="10">The sequence shown here is derived from an EMBL/GenBank/DDBJ whole genome shotgun (WGS) entry which is preliminary data.</text>
</comment>
<dbReference type="InterPro" id="IPR001841">
    <property type="entry name" value="Znf_RING"/>
</dbReference>
<dbReference type="EMBL" id="RWGY01000013">
    <property type="protein sequence ID" value="TVU27052.1"/>
    <property type="molecule type" value="Genomic_DNA"/>
</dbReference>
<gene>
    <name evidence="10" type="ORF">EJB05_29630</name>
</gene>
<keyword evidence="5 8" id="KW-0863">Zinc-finger</keyword>
<keyword evidence="7" id="KW-0862">Zinc</keyword>
<dbReference type="EC" id="2.3.2.27" evidence="2"/>
<dbReference type="CDD" id="cd16454">
    <property type="entry name" value="RING-H2_PA-TM-RING"/>
    <property type="match status" value="1"/>
</dbReference>
<dbReference type="InterPro" id="IPR051834">
    <property type="entry name" value="RING_finger_E3_ligase"/>
</dbReference>
<dbReference type="PANTHER" id="PTHR45931:SF23">
    <property type="entry name" value="OS12G0134500 PROTEIN"/>
    <property type="match status" value="1"/>
</dbReference>
<dbReference type="PROSITE" id="PS50089">
    <property type="entry name" value="ZF_RING_2"/>
    <property type="match status" value="1"/>
</dbReference>
<dbReference type="Gramene" id="TVU27052">
    <property type="protein sequence ID" value="TVU27052"/>
    <property type="gene ID" value="EJB05_29630"/>
</dbReference>
<comment type="catalytic activity">
    <reaction evidence="1">
        <text>S-ubiquitinyl-[E2 ubiquitin-conjugating enzyme]-L-cysteine + [acceptor protein]-L-lysine = [E2 ubiquitin-conjugating enzyme]-L-cysteine + N(6)-ubiquitinyl-[acceptor protein]-L-lysine.</text>
        <dbReference type="EC" id="2.3.2.27"/>
    </reaction>
</comment>
<keyword evidence="11" id="KW-1185">Reference proteome</keyword>
<evidence type="ECO:0000259" key="9">
    <source>
        <dbReference type="PROSITE" id="PS50089"/>
    </source>
</evidence>